<dbReference type="NCBIfam" id="NF033892">
    <property type="entry name" value="XcbB_CpsF_sero"/>
    <property type="match status" value="1"/>
</dbReference>
<keyword evidence="2" id="KW-1185">Reference proteome</keyword>
<protein>
    <submittedName>
        <fullName evidence="1">Uncharacterized protein</fullName>
    </submittedName>
</protein>
<organism evidence="1 2">
    <name type="scientific">Pseudolactococcus hodotermopsidis</name>
    <dbReference type="NCBI Taxonomy" id="2709157"/>
    <lineage>
        <taxon>Bacteria</taxon>
        <taxon>Bacillati</taxon>
        <taxon>Bacillota</taxon>
        <taxon>Bacilli</taxon>
        <taxon>Lactobacillales</taxon>
        <taxon>Streptococcaceae</taxon>
        <taxon>Pseudolactococcus</taxon>
    </lineage>
</organism>
<dbReference type="AlphaFoldDB" id="A0A6A0BDS6"/>
<comment type="caution">
    <text evidence="1">The sequence shown here is derived from an EMBL/GenBank/DDBJ whole genome shotgun (WGS) entry which is preliminary data.</text>
</comment>
<dbReference type="RefSeq" id="WP_172209396.1">
    <property type="nucleotide sequence ID" value="NZ_BLLI01000048.1"/>
</dbReference>
<reference evidence="1 2" key="1">
    <citation type="submission" date="2020-02" db="EMBL/GenBank/DDBJ databases">
        <title>Draft genome sequence of Lactococcus sp. Hs30E4-3.</title>
        <authorList>
            <person name="Noda S."/>
            <person name="Yuki M."/>
            <person name="Ohkuma M."/>
        </authorList>
    </citation>
    <scope>NUCLEOTIDE SEQUENCE [LARGE SCALE GENOMIC DNA]</scope>
    <source>
        <strain evidence="1 2">Hs30E4-3</strain>
    </source>
</reference>
<sequence length="438" mass="49926">MEKVLFEKFDNTDQMRTFYQKNPKNHARLKELTEKGYTVDGFVEATQEFRFVPISDISTDMSYFDGVYYVLEMPVHMKDYLPNNLIVMFMAHAAGSSRIKAIERYSGVTNFQSLGKQLPANTYILRIADSNLVAGSFYADTRNFPDYTATVQKLITKIRDAHEIAHERTEMIGTSRGGTGALIHGVLGGYETVAVDPIINVGYVDDGMKGGWQLFDFLPENLAPYINSLVTPTKQKIKILTSEVLSWTYGSFSELALPNLEILGSSLSLPFSNDITRHGAFIEDTVTHFVSLINSYFYSLTTIKMPRELPTHLNENFDIFLPLPTADIAVKETENKLQIYQESTAFSRLVLKLKQPLRVGVTYEMVIESDAPELQFYLQYFSPFFQKPRVSHSETKEGLTTQRYYFEAQRDFIYAGVSSFSIPRNKLVTIKSFKIREI</sequence>
<accession>A0A6A0BDS6</accession>
<gene>
    <name evidence="1" type="ORF">Hs30E_15070</name>
</gene>
<dbReference type="Proteomes" id="UP000480303">
    <property type="component" value="Unassembled WGS sequence"/>
</dbReference>
<name>A0A6A0BDS6_9LACT</name>
<evidence type="ECO:0000313" key="2">
    <source>
        <dbReference type="Proteomes" id="UP000480303"/>
    </source>
</evidence>
<proteinExistence type="predicted"/>
<dbReference type="EMBL" id="BLLI01000048">
    <property type="protein sequence ID" value="GFH42956.1"/>
    <property type="molecule type" value="Genomic_DNA"/>
</dbReference>
<evidence type="ECO:0000313" key="1">
    <source>
        <dbReference type="EMBL" id="GFH42956.1"/>
    </source>
</evidence>